<dbReference type="EMBL" id="NVSR01000025">
    <property type="protein sequence ID" value="PCI28817.1"/>
    <property type="molecule type" value="Genomic_DNA"/>
</dbReference>
<dbReference type="SUPFAM" id="SSF53955">
    <property type="entry name" value="Lysozyme-like"/>
    <property type="match status" value="1"/>
</dbReference>
<dbReference type="Proteomes" id="UP000218113">
    <property type="component" value="Unassembled WGS sequence"/>
</dbReference>
<gene>
    <name evidence="1" type="ORF">COB67_05560</name>
</gene>
<evidence type="ECO:0000313" key="1">
    <source>
        <dbReference type="EMBL" id="PCI28817.1"/>
    </source>
</evidence>
<reference evidence="2" key="1">
    <citation type="submission" date="2017-08" db="EMBL/GenBank/DDBJ databases">
        <title>A dynamic microbial community with high functional redundancy inhabits the cold, oxic subseafloor aquifer.</title>
        <authorList>
            <person name="Tully B.J."/>
            <person name="Wheat C.G."/>
            <person name="Glazer B.T."/>
            <person name="Huber J.A."/>
        </authorList>
    </citation>
    <scope>NUCLEOTIDE SEQUENCE [LARGE SCALE GENOMIC DNA]</scope>
</reference>
<name>A0A2A4T743_9DELT</name>
<dbReference type="Gene3D" id="1.10.530.10">
    <property type="match status" value="1"/>
</dbReference>
<sequence length="235" mass="27330">MIKWIFRFVALILILLGTNWVYQVINKPLEIVNLVSGHFYKSPQSTWEAYEDLFQSHATEVMTPEFLAGMAQVESSGNAFAVSGWRWRWTTNITRIYSPASSATGMLQYTDATFEDAKRFCVHQGKVVLNDNFLNLESCWFNQFYSRISPSNAIEMTSARLQYYVDQIVVRYKVHPTKSQKQQLAAVIHLCGRRKGKLFAKKGFKFSAIPRCGSHNPKYYYKKIRKFEKKFKKFG</sequence>
<evidence type="ECO:0000313" key="2">
    <source>
        <dbReference type="Proteomes" id="UP000218113"/>
    </source>
</evidence>
<protein>
    <submittedName>
        <fullName evidence="1">Transglycosylase</fullName>
    </submittedName>
</protein>
<dbReference type="InterPro" id="IPR023346">
    <property type="entry name" value="Lysozyme-like_dom_sf"/>
</dbReference>
<dbReference type="AlphaFoldDB" id="A0A2A4T743"/>
<proteinExistence type="predicted"/>
<comment type="caution">
    <text evidence="1">The sequence shown here is derived from an EMBL/GenBank/DDBJ whole genome shotgun (WGS) entry which is preliminary data.</text>
</comment>
<organism evidence="1 2">
    <name type="scientific">SAR324 cluster bacterium</name>
    <dbReference type="NCBI Taxonomy" id="2024889"/>
    <lineage>
        <taxon>Bacteria</taxon>
        <taxon>Deltaproteobacteria</taxon>
        <taxon>SAR324 cluster</taxon>
    </lineage>
</organism>
<accession>A0A2A4T743</accession>